<evidence type="ECO:0000256" key="2">
    <source>
        <dbReference type="ARBA" id="ARBA00022723"/>
    </source>
</evidence>
<dbReference type="PANTHER" id="PTHR13794:SF58">
    <property type="entry name" value="MITOCHONDRIAL ENOLASE SUPERFAMILY MEMBER 1"/>
    <property type="match status" value="1"/>
</dbReference>
<proteinExistence type="predicted"/>
<dbReference type="PANTHER" id="PTHR13794">
    <property type="entry name" value="ENOLASE SUPERFAMILY, MANDELATE RACEMASE"/>
    <property type="match status" value="1"/>
</dbReference>
<evidence type="ECO:0000259" key="4">
    <source>
        <dbReference type="SMART" id="SM00922"/>
    </source>
</evidence>
<sequence length="369" mass="39695">MSTPLINDVTVDSYRFPTPQTEADGTLAWDATTAVVVSIQAGHERGLGWTYSSPAAATVIEHHLAPELRKTSPGDVTDTWLRLRRACRNIGTPGVVAHALSAVDIALWDLEARLMEVPLNALFGSVRRATAVYGSGGFVNLTDDQLTDQVIGWQAAGCTAVKIKIGVDTERDVERITLVHKLIGGKTALMVDANGAYTPGEACRVGEELDRLGVIWFEEPVTSDDTAGLRTVRDAVRCDVTAGEYVYSEYEAQRLIDVVDCLQLDVTRCGGYTGFLRGAAVAAANHRDISAHCAPALHAGIAAAVPRLRHIEWFVDHARLEPLLVTGAPVVVEGRIAPRGRDAEPYGHGMRLSASAAPYRISRPAEPSE</sequence>
<dbReference type="SUPFAM" id="SSF54826">
    <property type="entry name" value="Enolase N-terminal domain-like"/>
    <property type="match status" value="1"/>
</dbReference>
<dbReference type="GO" id="GO:0016836">
    <property type="term" value="F:hydro-lyase activity"/>
    <property type="evidence" value="ECO:0007669"/>
    <property type="project" value="TreeGrafter"/>
</dbReference>
<dbReference type="Pfam" id="PF02746">
    <property type="entry name" value="MR_MLE_N"/>
    <property type="match status" value="1"/>
</dbReference>
<evidence type="ECO:0000256" key="1">
    <source>
        <dbReference type="ARBA" id="ARBA00001946"/>
    </source>
</evidence>
<name>A0A6I3L207_9NOCA</name>
<comment type="cofactor">
    <cofactor evidence="1">
        <name>Mg(2+)</name>
        <dbReference type="ChEBI" id="CHEBI:18420"/>
    </cofactor>
</comment>
<accession>A0A6I3L207</accession>
<protein>
    <submittedName>
        <fullName evidence="5">Mandelate racemase</fullName>
    </submittedName>
</protein>
<dbReference type="PROSITE" id="PS00908">
    <property type="entry name" value="MR_MLE_1"/>
    <property type="match status" value="1"/>
</dbReference>
<dbReference type="SFLD" id="SFLDS00001">
    <property type="entry name" value="Enolase"/>
    <property type="match status" value="1"/>
</dbReference>
<evidence type="ECO:0000256" key="3">
    <source>
        <dbReference type="ARBA" id="ARBA00022842"/>
    </source>
</evidence>
<dbReference type="InterPro" id="IPR029017">
    <property type="entry name" value="Enolase-like_N"/>
</dbReference>
<keyword evidence="3" id="KW-0460">Magnesium</keyword>
<evidence type="ECO:0000313" key="6">
    <source>
        <dbReference type="Proteomes" id="UP000432464"/>
    </source>
</evidence>
<dbReference type="GO" id="GO:0000287">
    <property type="term" value="F:magnesium ion binding"/>
    <property type="evidence" value="ECO:0007669"/>
    <property type="project" value="TreeGrafter"/>
</dbReference>
<dbReference type="Gene3D" id="3.20.20.120">
    <property type="entry name" value="Enolase-like C-terminal domain"/>
    <property type="match status" value="1"/>
</dbReference>
<dbReference type="InterPro" id="IPR046945">
    <property type="entry name" value="RHMD-like"/>
</dbReference>
<feature type="domain" description="Mandelate racemase/muconate lactonizing enzyme C-terminal" evidence="4">
    <location>
        <begin position="143"/>
        <end position="239"/>
    </location>
</feature>
<comment type="caution">
    <text evidence="5">The sequence shown here is derived from an EMBL/GenBank/DDBJ whole genome shotgun (WGS) entry which is preliminary data.</text>
</comment>
<dbReference type="InterPro" id="IPR018110">
    <property type="entry name" value="Mandel_Rmase/mucon_lact_enz_CS"/>
</dbReference>
<dbReference type="GO" id="GO:0009063">
    <property type="term" value="P:amino acid catabolic process"/>
    <property type="evidence" value="ECO:0007669"/>
    <property type="project" value="InterPro"/>
</dbReference>
<dbReference type="GO" id="GO:0016052">
    <property type="term" value="P:carbohydrate catabolic process"/>
    <property type="evidence" value="ECO:0007669"/>
    <property type="project" value="TreeGrafter"/>
</dbReference>
<dbReference type="SMART" id="SM00922">
    <property type="entry name" value="MR_MLE"/>
    <property type="match status" value="1"/>
</dbReference>
<keyword evidence="2" id="KW-0479">Metal-binding</keyword>
<dbReference type="Proteomes" id="UP000432464">
    <property type="component" value="Unassembled WGS sequence"/>
</dbReference>
<keyword evidence="6" id="KW-1185">Reference proteome</keyword>
<dbReference type="InterPro" id="IPR013341">
    <property type="entry name" value="Mandelate_racemase_N_dom"/>
</dbReference>
<dbReference type="Pfam" id="PF13378">
    <property type="entry name" value="MR_MLE_C"/>
    <property type="match status" value="1"/>
</dbReference>
<evidence type="ECO:0000313" key="5">
    <source>
        <dbReference type="EMBL" id="MTE15721.1"/>
    </source>
</evidence>
<dbReference type="RefSeq" id="WP_154790163.1">
    <property type="nucleotide sequence ID" value="NZ_WMBB01000011.1"/>
</dbReference>
<dbReference type="AlphaFoldDB" id="A0A6I3L207"/>
<dbReference type="InterPro" id="IPR036849">
    <property type="entry name" value="Enolase-like_C_sf"/>
</dbReference>
<dbReference type="EMBL" id="WMBB01000011">
    <property type="protein sequence ID" value="MTE15721.1"/>
    <property type="molecule type" value="Genomic_DNA"/>
</dbReference>
<gene>
    <name evidence="5" type="ORF">GLP40_23485</name>
</gene>
<reference evidence="5 6" key="1">
    <citation type="submission" date="2019-11" db="EMBL/GenBank/DDBJ databases">
        <title>Nocardia sp. nov. CT2-14 isolated from soil.</title>
        <authorList>
            <person name="Kanchanasin P."/>
            <person name="Tanasupawat S."/>
            <person name="Yuki M."/>
            <person name="Kudo T."/>
        </authorList>
    </citation>
    <scope>NUCLEOTIDE SEQUENCE [LARGE SCALE GENOMIC DNA]</scope>
    <source>
        <strain evidence="5 6">CT2-14</strain>
    </source>
</reference>
<dbReference type="InterPro" id="IPR029065">
    <property type="entry name" value="Enolase_C-like"/>
</dbReference>
<dbReference type="SUPFAM" id="SSF51604">
    <property type="entry name" value="Enolase C-terminal domain-like"/>
    <property type="match status" value="1"/>
</dbReference>
<organism evidence="5 6">
    <name type="scientific">Nocardia aurantiaca</name>
    <dbReference type="NCBI Taxonomy" id="2675850"/>
    <lineage>
        <taxon>Bacteria</taxon>
        <taxon>Bacillati</taxon>
        <taxon>Actinomycetota</taxon>
        <taxon>Actinomycetes</taxon>
        <taxon>Mycobacteriales</taxon>
        <taxon>Nocardiaceae</taxon>
        <taxon>Nocardia</taxon>
    </lineage>
</organism>
<dbReference type="InterPro" id="IPR013342">
    <property type="entry name" value="Mandelate_racemase_C"/>
</dbReference>
<dbReference type="Gene3D" id="3.30.390.10">
    <property type="entry name" value="Enolase-like, N-terminal domain"/>
    <property type="match status" value="1"/>
</dbReference>